<keyword evidence="1" id="KW-0812">Transmembrane</keyword>
<evidence type="ECO:0000256" key="1">
    <source>
        <dbReference type="SAM" id="Phobius"/>
    </source>
</evidence>
<name>A0ABT2HUT0_9MICO</name>
<comment type="caution">
    <text evidence="2">The sequence shown here is derived from an EMBL/GenBank/DDBJ whole genome shotgun (WGS) entry which is preliminary data.</text>
</comment>
<dbReference type="RefSeq" id="WP_260103740.1">
    <property type="nucleotide sequence ID" value="NZ_JALXSQ010000004.1"/>
</dbReference>
<feature type="transmembrane region" description="Helical" evidence="1">
    <location>
        <begin position="56"/>
        <end position="77"/>
    </location>
</feature>
<dbReference type="Proteomes" id="UP001525379">
    <property type="component" value="Unassembled WGS sequence"/>
</dbReference>
<proteinExistence type="predicted"/>
<gene>
    <name evidence="2" type="ORF">M3D15_01795</name>
</gene>
<keyword evidence="3" id="KW-1185">Reference proteome</keyword>
<reference evidence="2 3" key="1">
    <citation type="submission" date="2022-04" db="EMBL/GenBank/DDBJ databases">
        <title>Human microbiome associated bacterial genomes.</title>
        <authorList>
            <person name="Sandstrom S."/>
            <person name="Salamzade R."/>
            <person name="Kalan L.R."/>
        </authorList>
    </citation>
    <scope>NUCLEOTIDE SEQUENCE [LARGE SCALE GENOMIC DNA]</scope>
    <source>
        <strain evidence="3">p3-SID1799</strain>
    </source>
</reference>
<dbReference type="EMBL" id="JALXSQ010000004">
    <property type="protein sequence ID" value="MCT2042077.1"/>
    <property type="molecule type" value="Genomic_DNA"/>
</dbReference>
<organism evidence="2 3">
    <name type="scientific">Pseudoclavibacter albus</name>
    <dbReference type="NCBI Taxonomy" id="272241"/>
    <lineage>
        <taxon>Bacteria</taxon>
        <taxon>Bacillati</taxon>
        <taxon>Actinomycetota</taxon>
        <taxon>Actinomycetes</taxon>
        <taxon>Micrococcales</taxon>
        <taxon>Microbacteriaceae</taxon>
        <taxon>Pseudoclavibacter</taxon>
    </lineage>
</organism>
<evidence type="ECO:0000313" key="2">
    <source>
        <dbReference type="EMBL" id="MCT2042077.1"/>
    </source>
</evidence>
<sequence length="83" mass="9311">MTSNENEPKPSLREQLQPIVAWLVVICFLVTVIAFCITTFGQLWIQGWTGEQTEMWFAVTGIAGLAGLLSMLWLALLKRGESR</sequence>
<evidence type="ECO:0008006" key="4">
    <source>
        <dbReference type="Google" id="ProtNLM"/>
    </source>
</evidence>
<feature type="transmembrane region" description="Helical" evidence="1">
    <location>
        <begin position="20"/>
        <end position="44"/>
    </location>
</feature>
<keyword evidence="1" id="KW-0472">Membrane</keyword>
<accession>A0ABT2HUT0</accession>
<protein>
    <recommendedName>
        <fullName evidence="4">DUF2530 domain-containing protein</fullName>
    </recommendedName>
</protein>
<keyword evidence="1" id="KW-1133">Transmembrane helix</keyword>
<evidence type="ECO:0000313" key="3">
    <source>
        <dbReference type="Proteomes" id="UP001525379"/>
    </source>
</evidence>